<organism evidence="2 3">
    <name type="scientific">Acrobeloides nanus</name>
    <dbReference type="NCBI Taxonomy" id="290746"/>
    <lineage>
        <taxon>Eukaryota</taxon>
        <taxon>Metazoa</taxon>
        <taxon>Ecdysozoa</taxon>
        <taxon>Nematoda</taxon>
        <taxon>Chromadorea</taxon>
        <taxon>Rhabditida</taxon>
        <taxon>Tylenchina</taxon>
        <taxon>Cephalobomorpha</taxon>
        <taxon>Cephaloboidea</taxon>
        <taxon>Cephalobidae</taxon>
        <taxon>Acrobeloides</taxon>
    </lineage>
</organism>
<dbReference type="WBParaSite" id="ACRNAN_scaffold32571.g22226.t1">
    <property type="protein sequence ID" value="ACRNAN_scaffold32571.g22226.t1"/>
    <property type="gene ID" value="ACRNAN_scaffold32571.g22226"/>
</dbReference>
<sequence length="80" mass="9456">MRPWSGQQTDIRVRTCEIQRSDNTDKACPWTSRTMSETDKTYPRSRRTRFVRGQGRQRTSRQDLSLSRRTTHVLNVILST</sequence>
<reference evidence="3" key="1">
    <citation type="submission" date="2022-11" db="UniProtKB">
        <authorList>
            <consortium name="WormBaseParasite"/>
        </authorList>
    </citation>
    <scope>IDENTIFICATION</scope>
</reference>
<dbReference type="Proteomes" id="UP000887540">
    <property type="component" value="Unplaced"/>
</dbReference>
<feature type="region of interest" description="Disordered" evidence="1">
    <location>
        <begin position="22"/>
        <end position="65"/>
    </location>
</feature>
<evidence type="ECO:0000313" key="2">
    <source>
        <dbReference type="Proteomes" id="UP000887540"/>
    </source>
</evidence>
<evidence type="ECO:0000313" key="3">
    <source>
        <dbReference type="WBParaSite" id="ACRNAN_scaffold32571.g22226.t1"/>
    </source>
</evidence>
<proteinExistence type="predicted"/>
<name>A0A914DMN2_9BILA</name>
<accession>A0A914DMN2</accession>
<dbReference type="AlphaFoldDB" id="A0A914DMN2"/>
<evidence type="ECO:0000256" key="1">
    <source>
        <dbReference type="SAM" id="MobiDB-lite"/>
    </source>
</evidence>
<keyword evidence="2" id="KW-1185">Reference proteome</keyword>
<protein>
    <submittedName>
        <fullName evidence="3">Uncharacterized protein</fullName>
    </submittedName>
</protein>